<feature type="non-terminal residue" evidence="1">
    <location>
        <position position="1"/>
    </location>
</feature>
<accession>A0ABD3US17</accession>
<evidence type="ECO:0000313" key="2">
    <source>
        <dbReference type="Proteomes" id="UP001634394"/>
    </source>
</evidence>
<sequence length="91" mass="10070">YLNPNQIKTFGTLSPSEICCHSTIVTKRNSGTQHSIIRRGKQCFSPALGLHTHPHPPPIVAVASCDDSNVTESQRRYCDVFMMQAPELCIS</sequence>
<dbReference type="AlphaFoldDB" id="A0ABD3US17"/>
<dbReference type="Proteomes" id="UP001634394">
    <property type="component" value="Unassembled WGS sequence"/>
</dbReference>
<organism evidence="1 2">
    <name type="scientific">Sinanodonta woodiana</name>
    <name type="common">Chinese pond mussel</name>
    <name type="synonym">Anodonta woodiana</name>
    <dbReference type="NCBI Taxonomy" id="1069815"/>
    <lineage>
        <taxon>Eukaryota</taxon>
        <taxon>Metazoa</taxon>
        <taxon>Spiralia</taxon>
        <taxon>Lophotrochozoa</taxon>
        <taxon>Mollusca</taxon>
        <taxon>Bivalvia</taxon>
        <taxon>Autobranchia</taxon>
        <taxon>Heteroconchia</taxon>
        <taxon>Palaeoheterodonta</taxon>
        <taxon>Unionida</taxon>
        <taxon>Unionoidea</taxon>
        <taxon>Unionidae</taxon>
        <taxon>Unioninae</taxon>
        <taxon>Sinanodonta</taxon>
    </lineage>
</organism>
<name>A0ABD3US17_SINWO</name>
<dbReference type="EMBL" id="JBJQND010000015">
    <property type="protein sequence ID" value="KAL3852279.1"/>
    <property type="molecule type" value="Genomic_DNA"/>
</dbReference>
<comment type="caution">
    <text evidence="1">The sequence shown here is derived from an EMBL/GenBank/DDBJ whole genome shotgun (WGS) entry which is preliminary data.</text>
</comment>
<proteinExistence type="predicted"/>
<gene>
    <name evidence="1" type="ORF">ACJMK2_015943</name>
</gene>
<protein>
    <submittedName>
        <fullName evidence="1">Uncharacterized protein</fullName>
    </submittedName>
</protein>
<evidence type="ECO:0000313" key="1">
    <source>
        <dbReference type="EMBL" id="KAL3852279.1"/>
    </source>
</evidence>
<keyword evidence="2" id="KW-1185">Reference proteome</keyword>
<reference evidence="1 2" key="1">
    <citation type="submission" date="2024-11" db="EMBL/GenBank/DDBJ databases">
        <title>Chromosome-level genome assembly of the freshwater bivalve Anodonta woodiana.</title>
        <authorList>
            <person name="Chen X."/>
        </authorList>
    </citation>
    <scope>NUCLEOTIDE SEQUENCE [LARGE SCALE GENOMIC DNA]</scope>
    <source>
        <strain evidence="1">MN2024</strain>
        <tissue evidence="1">Gills</tissue>
    </source>
</reference>